<evidence type="ECO:0000256" key="1">
    <source>
        <dbReference type="ARBA" id="ARBA00004651"/>
    </source>
</evidence>
<feature type="domain" description="Citrate transporter-like" evidence="9">
    <location>
        <begin position="19"/>
        <end position="368"/>
    </location>
</feature>
<reference evidence="10 11" key="1">
    <citation type="submission" date="2016-08" db="EMBL/GenBank/DDBJ databases">
        <title>A Parts List for Fungal Cellulosomes Revealed by Comparative Genomics.</title>
        <authorList>
            <consortium name="DOE Joint Genome Institute"/>
            <person name="Haitjema C.H."/>
            <person name="Gilmore S.P."/>
            <person name="Henske J.K."/>
            <person name="Solomon K.V."/>
            <person name="De Groot R."/>
            <person name="Kuo A."/>
            <person name="Mondo S.J."/>
            <person name="Salamov A.A."/>
            <person name="Labutti K."/>
            <person name="Zhao Z."/>
            <person name="Chiniquy J."/>
            <person name="Barry K."/>
            <person name="Brewer H.M."/>
            <person name="Purvine S.O."/>
            <person name="Wright A.T."/>
            <person name="Boxma B."/>
            <person name="Van Alen T."/>
            <person name="Hackstein J.H."/>
            <person name="Baker S.E."/>
            <person name="Grigoriev I.V."/>
            <person name="O'Malley M.A."/>
        </authorList>
    </citation>
    <scope>NUCLEOTIDE SEQUENCE [LARGE SCALE GENOMIC DNA]</scope>
    <source>
        <strain evidence="10 11">G1</strain>
    </source>
</reference>
<gene>
    <name evidence="10" type="ORF">LY90DRAFT_707791</name>
</gene>
<sequence>MFSSTASLYIAISIFVLTYVFIIIETFDRTLVALAGGVLMILLKIIDQDTAIEEIDFNTLGLLIGMMIMVMITKRTGVFEYIAIKIVKISKASPKKIMIYLSVATGILSALLDNVTTILLIIPITLSIADELNINPVPIIITEVFCSNVGGTGTLIGDPPNIIIGSAVHLTFMDFIINNGPIVLVTLVVTLALFTVCHLKELKTTKMLKERIMEQDEKLLIKDKVLLWKCLGVLLVVFAGFILHGTLGFDSATIAMTGAVVLLLISNVEVEEVLAEVEWSTILFFIGLFVLVGGLKAVGAIDRLAEYVLRVTKGNLVLTTISILWVSAIASAFIDNIPFVTTMIPLIKHMGEISQMNLTPLWWALSLGACLGGNGTIVGASANVIACGLSKKQGHRITFRKFLVEAFPMMILTIGMSTLYLYLVYLI</sequence>
<keyword evidence="11" id="KW-1185">Reference proteome</keyword>
<dbReference type="EMBL" id="MCOG01000285">
    <property type="protein sequence ID" value="ORY20590.1"/>
    <property type="molecule type" value="Genomic_DNA"/>
</dbReference>
<evidence type="ECO:0000259" key="9">
    <source>
        <dbReference type="Pfam" id="PF03600"/>
    </source>
</evidence>
<dbReference type="CDD" id="cd01116">
    <property type="entry name" value="P_permease"/>
    <property type="match status" value="1"/>
</dbReference>
<accession>A0A1Y2AE82</accession>
<evidence type="ECO:0000256" key="6">
    <source>
        <dbReference type="ARBA" id="ARBA00022989"/>
    </source>
</evidence>
<comment type="caution">
    <text evidence="10">The sequence shown here is derived from an EMBL/GenBank/DDBJ whole genome shotgun (WGS) entry which is preliminary data.</text>
</comment>
<dbReference type="GO" id="GO:0015105">
    <property type="term" value="F:arsenite transmembrane transporter activity"/>
    <property type="evidence" value="ECO:0007669"/>
    <property type="project" value="InterPro"/>
</dbReference>
<dbReference type="Pfam" id="PF03600">
    <property type="entry name" value="CitMHS"/>
    <property type="match status" value="1"/>
</dbReference>
<feature type="transmembrane region" description="Helical" evidence="8">
    <location>
        <begin position="180"/>
        <end position="199"/>
    </location>
</feature>
<feature type="transmembrane region" description="Helical" evidence="8">
    <location>
        <begin position="282"/>
        <end position="301"/>
    </location>
</feature>
<comment type="subcellular location">
    <subcellularLocation>
        <location evidence="1">Cell membrane</location>
        <topology evidence="1">Multi-pass membrane protein</topology>
    </subcellularLocation>
</comment>
<dbReference type="AlphaFoldDB" id="A0A1Y2AE82"/>
<feature type="transmembrane region" description="Helical" evidence="8">
    <location>
        <begin position="321"/>
        <end position="340"/>
    </location>
</feature>
<feature type="transmembrane region" description="Helical" evidence="8">
    <location>
        <begin position="6"/>
        <end position="24"/>
    </location>
</feature>
<feature type="transmembrane region" description="Helical" evidence="8">
    <location>
        <begin position="226"/>
        <end position="246"/>
    </location>
</feature>
<feature type="transmembrane region" description="Helical" evidence="8">
    <location>
        <begin position="406"/>
        <end position="426"/>
    </location>
</feature>
<keyword evidence="6 8" id="KW-1133">Transmembrane helix</keyword>
<evidence type="ECO:0000256" key="2">
    <source>
        <dbReference type="ARBA" id="ARBA00009843"/>
    </source>
</evidence>
<dbReference type="InterPro" id="IPR051475">
    <property type="entry name" value="Diverse_Ion_Transporter"/>
</dbReference>
<keyword evidence="5 8" id="KW-0812">Transmembrane</keyword>
<evidence type="ECO:0000313" key="10">
    <source>
        <dbReference type="EMBL" id="ORY20590.1"/>
    </source>
</evidence>
<dbReference type="PRINTS" id="PR00758">
    <property type="entry name" value="ARSENICPUMP"/>
</dbReference>
<comment type="similarity">
    <text evidence="2">Belongs to the CitM (TC 2.A.11) transporter family.</text>
</comment>
<evidence type="ECO:0000256" key="8">
    <source>
        <dbReference type="SAM" id="Phobius"/>
    </source>
</evidence>
<dbReference type="InterPro" id="IPR004680">
    <property type="entry name" value="Cit_transptr-like_dom"/>
</dbReference>
<evidence type="ECO:0000256" key="5">
    <source>
        <dbReference type="ARBA" id="ARBA00022692"/>
    </source>
</evidence>
<dbReference type="PANTHER" id="PTHR43568:SF1">
    <property type="entry name" value="P PROTEIN"/>
    <property type="match status" value="1"/>
</dbReference>
<feature type="transmembrane region" description="Helical" evidence="8">
    <location>
        <begin position="58"/>
        <end position="76"/>
    </location>
</feature>
<dbReference type="STRING" id="1754190.A0A1Y2AE82"/>
<dbReference type="Proteomes" id="UP000193920">
    <property type="component" value="Unassembled WGS sequence"/>
</dbReference>
<organism evidence="10 11">
    <name type="scientific">Neocallimastix californiae</name>
    <dbReference type="NCBI Taxonomy" id="1754190"/>
    <lineage>
        <taxon>Eukaryota</taxon>
        <taxon>Fungi</taxon>
        <taxon>Fungi incertae sedis</taxon>
        <taxon>Chytridiomycota</taxon>
        <taxon>Chytridiomycota incertae sedis</taxon>
        <taxon>Neocallimastigomycetes</taxon>
        <taxon>Neocallimastigales</taxon>
        <taxon>Neocallimastigaceae</taxon>
        <taxon>Neocallimastix</taxon>
    </lineage>
</organism>
<dbReference type="InterPro" id="IPR000802">
    <property type="entry name" value="Arsenical_pump_ArsB"/>
</dbReference>
<keyword evidence="7 8" id="KW-0472">Membrane</keyword>
<feature type="transmembrane region" description="Helical" evidence="8">
    <location>
        <begin position="361"/>
        <end position="386"/>
    </location>
</feature>
<evidence type="ECO:0000256" key="7">
    <source>
        <dbReference type="ARBA" id="ARBA00023136"/>
    </source>
</evidence>
<name>A0A1Y2AE82_9FUNG</name>
<protein>
    <submittedName>
        <fullName evidence="10">Transporter, NadC/P/Pho87 family</fullName>
    </submittedName>
</protein>
<dbReference type="OrthoDB" id="442352at2759"/>
<dbReference type="GO" id="GO:0005886">
    <property type="term" value="C:plasma membrane"/>
    <property type="evidence" value="ECO:0007669"/>
    <property type="project" value="UniProtKB-SubCell"/>
</dbReference>
<keyword evidence="3" id="KW-0813">Transport</keyword>
<feature type="transmembrane region" description="Helical" evidence="8">
    <location>
        <begin position="97"/>
        <end position="122"/>
    </location>
</feature>
<proteinExistence type="inferred from homology"/>
<evidence type="ECO:0000313" key="11">
    <source>
        <dbReference type="Proteomes" id="UP000193920"/>
    </source>
</evidence>
<evidence type="ECO:0000256" key="3">
    <source>
        <dbReference type="ARBA" id="ARBA00022448"/>
    </source>
</evidence>
<dbReference type="PANTHER" id="PTHR43568">
    <property type="entry name" value="P PROTEIN"/>
    <property type="match status" value="1"/>
</dbReference>
<keyword evidence="4" id="KW-1003">Cell membrane</keyword>
<evidence type="ECO:0000256" key="4">
    <source>
        <dbReference type="ARBA" id="ARBA00022475"/>
    </source>
</evidence>
<feature type="transmembrane region" description="Helical" evidence="8">
    <location>
        <begin position="31"/>
        <end position="46"/>
    </location>
</feature>